<dbReference type="InterPro" id="IPR050145">
    <property type="entry name" value="Centrin_CML-like"/>
</dbReference>
<dbReference type="GO" id="GO:0005509">
    <property type="term" value="F:calcium ion binding"/>
    <property type="evidence" value="ECO:0007669"/>
    <property type="project" value="InterPro"/>
</dbReference>
<dbReference type="Pfam" id="PF13499">
    <property type="entry name" value="EF-hand_7"/>
    <property type="match status" value="2"/>
</dbReference>
<dbReference type="SMART" id="SM00054">
    <property type="entry name" value="EFh"/>
    <property type="match status" value="3"/>
</dbReference>
<gene>
    <name evidence="4" type="primary">CMD1</name>
    <name evidence="4" type="ORF">AK812_SmicGene215</name>
</gene>
<dbReference type="SUPFAM" id="SSF47473">
    <property type="entry name" value="EF-hand"/>
    <property type="match status" value="1"/>
</dbReference>
<feature type="domain" description="EF-hand" evidence="3">
    <location>
        <begin position="139"/>
        <end position="174"/>
    </location>
</feature>
<dbReference type="InterPro" id="IPR011992">
    <property type="entry name" value="EF-hand-dom_pair"/>
</dbReference>
<dbReference type="PANTHER" id="PTHR23050">
    <property type="entry name" value="CALCIUM BINDING PROTEIN"/>
    <property type="match status" value="1"/>
</dbReference>
<protein>
    <submittedName>
        <fullName evidence="4">Calmodulin</fullName>
    </submittedName>
</protein>
<reference evidence="4 5" key="1">
    <citation type="submission" date="2016-02" db="EMBL/GenBank/DDBJ databases">
        <title>Genome analysis of coral dinoflagellate symbionts highlights evolutionary adaptations to a symbiotic lifestyle.</title>
        <authorList>
            <person name="Aranda M."/>
            <person name="Li Y."/>
            <person name="Liew Y.J."/>
            <person name="Baumgarten S."/>
            <person name="Simakov O."/>
            <person name="Wilson M."/>
            <person name="Piel J."/>
            <person name="Ashoor H."/>
            <person name="Bougouffa S."/>
            <person name="Bajic V.B."/>
            <person name="Ryu T."/>
            <person name="Ravasi T."/>
            <person name="Bayer T."/>
            <person name="Micklem G."/>
            <person name="Kim H."/>
            <person name="Bhak J."/>
            <person name="Lajeunesse T.C."/>
            <person name="Voolstra C.R."/>
        </authorList>
    </citation>
    <scope>NUCLEOTIDE SEQUENCE [LARGE SCALE GENOMIC DNA]</scope>
    <source>
        <strain evidence="4 5">CCMP2467</strain>
    </source>
</reference>
<proteinExistence type="predicted"/>
<evidence type="ECO:0000256" key="1">
    <source>
        <dbReference type="ARBA" id="ARBA00022737"/>
    </source>
</evidence>
<evidence type="ECO:0000313" key="4">
    <source>
        <dbReference type="EMBL" id="OLQ15589.1"/>
    </source>
</evidence>
<feature type="domain" description="EF-hand" evidence="3">
    <location>
        <begin position="64"/>
        <end position="99"/>
    </location>
</feature>
<dbReference type="FunFam" id="1.10.238.10:FF:000001">
    <property type="entry name" value="Calmodulin 1"/>
    <property type="match status" value="1"/>
</dbReference>
<dbReference type="Proteomes" id="UP000186817">
    <property type="component" value="Unassembled WGS sequence"/>
</dbReference>
<dbReference type="AlphaFoldDB" id="A0A1Q9F7K8"/>
<dbReference type="Gene3D" id="1.10.238.10">
    <property type="entry name" value="EF-hand"/>
    <property type="match status" value="2"/>
</dbReference>
<evidence type="ECO:0000256" key="2">
    <source>
        <dbReference type="ARBA" id="ARBA00022837"/>
    </source>
</evidence>
<accession>A0A1Q9F7K8</accession>
<evidence type="ECO:0000259" key="3">
    <source>
        <dbReference type="PROSITE" id="PS50222"/>
    </source>
</evidence>
<dbReference type="OrthoDB" id="26525at2759"/>
<evidence type="ECO:0000313" key="5">
    <source>
        <dbReference type="Proteomes" id="UP000186817"/>
    </source>
</evidence>
<keyword evidence="1" id="KW-0677">Repeat</keyword>
<dbReference type="PROSITE" id="PS50222">
    <property type="entry name" value="EF_HAND_2"/>
    <property type="match status" value="2"/>
</dbReference>
<comment type="caution">
    <text evidence="4">The sequence shown here is derived from an EMBL/GenBank/DDBJ whole genome shotgun (WGS) entry which is preliminary data.</text>
</comment>
<dbReference type="EMBL" id="LSRX01000002">
    <property type="protein sequence ID" value="OLQ15589.1"/>
    <property type="molecule type" value="Genomic_DNA"/>
</dbReference>
<keyword evidence="2" id="KW-0106">Calcium</keyword>
<organism evidence="4 5">
    <name type="scientific">Symbiodinium microadriaticum</name>
    <name type="common">Dinoflagellate</name>
    <name type="synonym">Zooxanthella microadriatica</name>
    <dbReference type="NCBI Taxonomy" id="2951"/>
    <lineage>
        <taxon>Eukaryota</taxon>
        <taxon>Sar</taxon>
        <taxon>Alveolata</taxon>
        <taxon>Dinophyceae</taxon>
        <taxon>Suessiales</taxon>
        <taxon>Symbiodiniaceae</taxon>
        <taxon>Symbiodinium</taxon>
    </lineage>
</organism>
<dbReference type="InterPro" id="IPR018247">
    <property type="entry name" value="EF_Hand_1_Ca_BS"/>
</dbReference>
<dbReference type="PROSITE" id="PS00018">
    <property type="entry name" value="EF_HAND_1"/>
    <property type="match status" value="2"/>
</dbReference>
<name>A0A1Q9F7K8_SYMMI</name>
<keyword evidence="5" id="KW-1185">Reference proteome</keyword>
<dbReference type="InterPro" id="IPR002048">
    <property type="entry name" value="EF_hand_dom"/>
</dbReference>
<sequence length="374" mass="41763">MALRSLWLETWRGRRKVYSVPRGKMAMQKQQASAGVSFTTDLSNIGSGRQTQIFNATQGGVLAEERRLIDKVFSIVDKDNSGQVDIEELKGMFKLFNVEASFLDSAISRIMSNVDKDLDYMISPQEFYQLLSQKFEKEDSEEEMKTVFRRMDKNGDGHLDFDELHEVATMLGESIPKSEIKDMVKMFNKKYQADMAEYTKAKRRGDKPKEPNAPASITEADFLAKKNAEPLAQDSDPKSLRRFIRAAEEAVLQRAMAVTGLPLTRVKVRSDEAAQELDTLDSSDQPQPPFEDAPVEIFILMNITHIRNMIGGSMLIATKSMTSSDGDSGMALELSRVATRESRTSGSGLWSSAWRAVTEVTGTATSALRTNCRG</sequence>